<feature type="compositionally biased region" description="Polar residues" evidence="2">
    <location>
        <begin position="481"/>
        <end position="490"/>
    </location>
</feature>
<feature type="coiled-coil region" evidence="1">
    <location>
        <begin position="49"/>
        <end position="111"/>
    </location>
</feature>
<dbReference type="GO" id="GO:0005783">
    <property type="term" value="C:endoplasmic reticulum"/>
    <property type="evidence" value="ECO:0007669"/>
    <property type="project" value="TreeGrafter"/>
</dbReference>
<dbReference type="InterPro" id="IPR039604">
    <property type="entry name" value="Bfr1"/>
</dbReference>
<dbReference type="GO" id="GO:0008298">
    <property type="term" value="P:intracellular mRNA localization"/>
    <property type="evidence" value="ECO:0007669"/>
    <property type="project" value="TreeGrafter"/>
</dbReference>
<keyword evidence="1" id="KW-0175">Coiled coil</keyword>
<dbReference type="PANTHER" id="PTHR31027">
    <property type="entry name" value="NUCLEAR SEGREGATION PROTEIN BFR1"/>
    <property type="match status" value="1"/>
</dbReference>
<dbReference type="EMBL" id="HBIW01018320">
    <property type="protein sequence ID" value="CAE0700333.1"/>
    <property type="molecule type" value="Transcribed_RNA"/>
</dbReference>
<evidence type="ECO:0000256" key="1">
    <source>
        <dbReference type="SAM" id="Coils"/>
    </source>
</evidence>
<dbReference type="GO" id="GO:1990904">
    <property type="term" value="C:ribonucleoprotein complex"/>
    <property type="evidence" value="ECO:0007669"/>
    <property type="project" value="TreeGrafter"/>
</dbReference>
<dbReference type="GO" id="GO:0042175">
    <property type="term" value="C:nuclear outer membrane-endoplasmic reticulum membrane network"/>
    <property type="evidence" value="ECO:0007669"/>
    <property type="project" value="TreeGrafter"/>
</dbReference>
<gene>
    <name evidence="3" type="ORF">PCAL00307_LOCUS15769</name>
</gene>
<sequence>MVSCLLPGVQAKIANLAIMPPGAAEDGRATANEIPPRVESAKPVARPNKSEFDAKIVALNDEVQDFNERLSEVDAKISEAKCSGGNQSEELREARATMKSLRERKDAIMRDRAEIATLQKSAKASLDSKITAGRSLRAELKYTSPEDIEKKIASLEKRQATTSMSLKDEKVLLKEIDQLKQSKKLVSHLAANNDSISSERKSSQSISEHLSAKNAELDVLKKKIEEQKQILDSLNEANSERRAVLPALFKDKDALRKEKQAKVETIKALRAEFRTLENEFRAHQREVRRVRNEARKAEDEARKAELEKRQQEAEAEELKRVPYEEEMELCEYLSNYLETTYGKHVNHDSQINSDEADISLAGEFEGLVLSGKNAGRDHEDDYLSLNKTTGKKKGRGKKKGGLKINEKIMLVPETIEMFALLELEPPSTINGVSDTVKKLQEKKTWFCTLPRGKVPSLRDKQRADEAKQKTSRRDHGDFNEKSSAPTSKTSVRGIKVKGFNAADLSAVDDAFPSLPGANPKKDTGAAQQTKVSD</sequence>
<organism evidence="3">
    <name type="scientific">Pelagomonas calceolata</name>
    <dbReference type="NCBI Taxonomy" id="35677"/>
    <lineage>
        <taxon>Eukaryota</taxon>
        <taxon>Sar</taxon>
        <taxon>Stramenopiles</taxon>
        <taxon>Ochrophyta</taxon>
        <taxon>Pelagophyceae</taxon>
        <taxon>Pelagomonadales</taxon>
        <taxon>Pelagomonadaceae</taxon>
        <taxon>Pelagomonas</taxon>
    </lineage>
</organism>
<accession>A0A7S4EAK5</accession>
<feature type="region of interest" description="Disordered" evidence="2">
    <location>
        <begin position="293"/>
        <end position="316"/>
    </location>
</feature>
<dbReference type="AlphaFoldDB" id="A0A7S4EAK5"/>
<feature type="region of interest" description="Disordered" evidence="2">
    <location>
        <begin position="454"/>
        <end position="494"/>
    </location>
</feature>
<feature type="compositionally biased region" description="Basic and acidic residues" evidence="2">
    <location>
        <begin position="456"/>
        <end position="480"/>
    </location>
</feature>
<evidence type="ECO:0000256" key="2">
    <source>
        <dbReference type="SAM" id="MobiDB-lite"/>
    </source>
</evidence>
<feature type="region of interest" description="Disordered" evidence="2">
    <location>
        <begin position="509"/>
        <end position="533"/>
    </location>
</feature>
<protein>
    <submittedName>
        <fullName evidence="3">Uncharacterized protein</fullName>
    </submittedName>
</protein>
<feature type="region of interest" description="Disordered" evidence="2">
    <location>
        <begin position="380"/>
        <end position="399"/>
    </location>
</feature>
<name>A0A7S4EAK5_9STRA</name>
<dbReference type="PANTHER" id="PTHR31027:SF2">
    <property type="entry name" value="LEBERCILIN DOMAIN-CONTAINING PROTEIN"/>
    <property type="match status" value="1"/>
</dbReference>
<dbReference type="GO" id="GO:0003729">
    <property type="term" value="F:mRNA binding"/>
    <property type="evidence" value="ECO:0007669"/>
    <property type="project" value="TreeGrafter"/>
</dbReference>
<feature type="compositionally biased region" description="Basic residues" evidence="2">
    <location>
        <begin position="389"/>
        <end position="399"/>
    </location>
</feature>
<reference evidence="3" key="1">
    <citation type="submission" date="2021-01" db="EMBL/GenBank/DDBJ databases">
        <authorList>
            <person name="Corre E."/>
            <person name="Pelletier E."/>
            <person name="Niang G."/>
            <person name="Scheremetjew M."/>
            <person name="Finn R."/>
            <person name="Kale V."/>
            <person name="Holt S."/>
            <person name="Cochrane G."/>
            <person name="Meng A."/>
            <person name="Brown T."/>
            <person name="Cohen L."/>
        </authorList>
    </citation>
    <scope>NUCLEOTIDE SEQUENCE</scope>
    <source>
        <strain evidence="3">CCMP1756</strain>
    </source>
</reference>
<feature type="region of interest" description="Disordered" evidence="2">
    <location>
        <begin position="27"/>
        <end position="46"/>
    </location>
</feature>
<evidence type="ECO:0000313" key="3">
    <source>
        <dbReference type="EMBL" id="CAE0700333.1"/>
    </source>
</evidence>
<proteinExistence type="predicted"/>